<sequence length="232" mass="26162">MIQVSTLMLALATAHLIIAFIWASHGFSPVDGKIHSEIFGRLYAPIYRAKISIYFMQTIMADALMAWRCYVIYNRTWWILIPGTLGILLDIATLIVRLLPARYPIDSDPLGINGLIPLGCRIAFLTTTMTLHLSCSAAIIYKIHSKRRTLQHTTRKISPVIFAIIESAVYTIAVFLLLLFNLLNSFGQFVVMDVIIPLVLPGQLRRKRMFVNSMLNVPAISRGNTIQLYRGL</sequence>
<feature type="transmembrane region" description="Helical" evidence="1">
    <location>
        <begin position="160"/>
        <end position="180"/>
    </location>
</feature>
<dbReference type="OrthoDB" id="2756618at2759"/>
<dbReference type="EMBL" id="JAACJO010000001">
    <property type="protein sequence ID" value="KAF5363379.1"/>
    <property type="molecule type" value="Genomic_DNA"/>
</dbReference>
<reference evidence="2 3" key="1">
    <citation type="journal article" date="2020" name="ISME J.">
        <title>Uncovering the hidden diversity of litter-decomposition mechanisms in mushroom-forming fungi.</title>
        <authorList>
            <person name="Floudas D."/>
            <person name="Bentzer J."/>
            <person name="Ahren D."/>
            <person name="Johansson T."/>
            <person name="Persson P."/>
            <person name="Tunlid A."/>
        </authorList>
    </citation>
    <scope>NUCLEOTIDE SEQUENCE [LARGE SCALE GENOMIC DNA]</scope>
    <source>
        <strain evidence="2 3">CBS 146.42</strain>
    </source>
</reference>
<evidence type="ECO:0000256" key="1">
    <source>
        <dbReference type="SAM" id="Phobius"/>
    </source>
</evidence>
<dbReference type="Proteomes" id="UP000559027">
    <property type="component" value="Unassembled WGS sequence"/>
</dbReference>
<feature type="transmembrane region" description="Helical" evidence="1">
    <location>
        <begin position="116"/>
        <end position="140"/>
    </location>
</feature>
<feature type="transmembrane region" description="Helical" evidence="1">
    <location>
        <begin position="77"/>
        <end position="96"/>
    </location>
</feature>
<feature type="transmembrane region" description="Helical" evidence="1">
    <location>
        <begin position="7"/>
        <end position="27"/>
    </location>
</feature>
<keyword evidence="3" id="KW-1185">Reference proteome</keyword>
<comment type="caution">
    <text evidence="2">The sequence shown here is derived from an EMBL/GenBank/DDBJ whole genome shotgun (WGS) entry which is preliminary data.</text>
</comment>
<gene>
    <name evidence="2" type="ORF">D9756_000017</name>
</gene>
<accession>A0A8H5GE56</accession>
<keyword evidence="1" id="KW-1133">Transmembrane helix</keyword>
<keyword evidence="1" id="KW-0472">Membrane</keyword>
<keyword evidence="1" id="KW-0812">Transmembrane</keyword>
<name>A0A8H5GE56_9AGAR</name>
<protein>
    <submittedName>
        <fullName evidence="2">Uncharacterized protein</fullName>
    </submittedName>
</protein>
<organism evidence="2 3">
    <name type="scientific">Leucocoprinus leucothites</name>
    <dbReference type="NCBI Taxonomy" id="201217"/>
    <lineage>
        <taxon>Eukaryota</taxon>
        <taxon>Fungi</taxon>
        <taxon>Dikarya</taxon>
        <taxon>Basidiomycota</taxon>
        <taxon>Agaricomycotina</taxon>
        <taxon>Agaricomycetes</taxon>
        <taxon>Agaricomycetidae</taxon>
        <taxon>Agaricales</taxon>
        <taxon>Agaricineae</taxon>
        <taxon>Agaricaceae</taxon>
        <taxon>Leucocoprinus</taxon>
    </lineage>
</organism>
<feature type="transmembrane region" description="Helical" evidence="1">
    <location>
        <begin position="186"/>
        <end position="204"/>
    </location>
</feature>
<evidence type="ECO:0000313" key="2">
    <source>
        <dbReference type="EMBL" id="KAF5363379.1"/>
    </source>
</evidence>
<proteinExistence type="predicted"/>
<feature type="transmembrane region" description="Helical" evidence="1">
    <location>
        <begin position="47"/>
        <end position="65"/>
    </location>
</feature>
<dbReference type="AlphaFoldDB" id="A0A8H5GE56"/>
<evidence type="ECO:0000313" key="3">
    <source>
        <dbReference type="Proteomes" id="UP000559027"/>
    </source>
</evidence>